<dbReference type="RefSeq" id="WP_226540318.1">
    <property type="nucleotide sequence ID" value="NZ_CP129013.1"/>
</dbReference>
<dbReference type="Pfam" id="PF07315">
    <property type="entry name" value="DUF1462"/>
    <property type="match status" value="1"/>
</dbReference>
<reference evidence="1 2" key="1">
    <citation type="submission" date="2023-06" db="EMBL/GenBank/DDBJ databases">
        <title>Five Gram-positive bacteria isolated from mangrove sediments in Shenzhen, Guangdong, China.</title>
        <authorList>
            <person name="Yu S."/>
            <person name="Zheng W."/>
            <person name="Huang Y."/>
        </authorList>
    </citation>
    <scope>NUCLEOTIDE SEQUENCE [LARGE SCALE GENOMIC DNA]</scope>
    <source>
        <strain evidence="1 2">SaN35-3</strain>
    </source>
</reference>
<dbReference type="SUPFAM" id="SSF52833">
    <property type="entry name" value="Thioredoxin-like"/>
    <property type="match status" value="1"/>
</dbReference>
<dbReference type="InterPro" id="IPR038218">
    <property type="entry name" value="YuzD-like_sp"/>
</dbReference>
<evidence type="ECO:0000313" key="2">
    <source>
        <dbReference type="Proteomes" id="UP001197974"/>
    </source>
</evidence>
<dbReference type="EMBL" id="CP129013">
    <property type="protein sequence ID" value="WLR41296.1"/>
    <property type="molecule type" value="Genomic_DNA"/>
</dbReference>
<organism evidence="1 2">
    <name type="scientific">Bacillus carboniphilus</name>
    <dbReference type="NCBI Taxonomy" id="86663"/>
    <lineage>
        <taxon>Bacteria</taxon>
        <taxon>Bacillati</taxon>
        <taxon>Bacillota</taxon>
        <taxon>Bacilli</taxon>
        <taxon>Bacillales</taxon>
        <taxon>Bacillaceae</taxon>
        <taxon>Bacillus</taxon>
    </lineage>
</organism>
<sequence>MANIEICVYGADVVCASCVNLPSAKDTFEWLQSALTRRFPNESINIRYIDINVPQSEEQKQIMCEKILNDEHFYPLVTVEDEVVDEGNPSLKKIITSLESYGYQQG</sequence>
<name>A0ABY9JUD5_9BACI</name>
<accession>A0ABY9JUD5</accession>
<dbReference type="Gene3D" id="3.40.30.30">
    <property type="entry name" value="Hypothetical protein sa0798"/>
    <property type="match status" value="1"/>
</dbReference>
<evidence type="ECO:0000313" key="1">
    <source>
        <dbReference type="EMBL" id="WLR41296.1"/>
    </source>
</evidence>
<dbReference type="PIRSF" id="PIRSF010603">
    <property type="entry name" value="UCP010603"/>
    <property type="match status" value="1"/>
</dbReference>
<gene>
    <name evidence="1" type="ORF">LC087_10170</name>
</gene>
<dbReference type="InterPro" id="IPR009190">
    <property type="entry name" value="DUF1462"/>
</dbReference>
<dbReference type="Proteomes" id="UP001197974">
    <property type="component" value="Chromosome"/>
</dbReference>
<protein>
    <submittedName>
        <fullName evidence="1">YuzD family protein</fullName>
    </submittedName>
</protein>
<proteinExistence type="predicted"/>
<keyword evidence="2" id="KW-1185">Reference proteome</keyword>
<dbReference type="InterPro" id="IPR036249">
    <property type="entry name" value="Thioredoxin-like_sf"/>
</dbReference>